<dbReference type="RefSeq" id="WP_344897951.1">
    <property type="nucleotide sequence ID" value="NZ_BAAAZP010000300.1"/>
</dbReference>
<organism evidence="1 2">
    <name type="scientific">Nonomuraea antimicrobica</name>
    <dbReference type="NCBI Taxonomy" id="561173"/>
    <lineage>
        <taxon>Bacteria</taxon>
        <taxon>Bacillati</taxon>
        <taxon>Actinomycetota</taxon>
        <taxon>Actinomycetes</taxon>
        <taxon>Streptosporangiales</taxon>
        <taxon>Streptosporangiaceae</taxon>
        <taxon>Nonomuraea</taxon>
    </lineage>
</organism>
<evidence type="ECO:0000313" key="1">
    <source>
        <dbReference type="EMBL" id="GAA3722790.1"/>
    </source>
</evidence>
<dbReference type="Proteomes" id="UP001500902">
    <property type="component" value="Unassembled WGS sequence"/>
</dbReference>
<accession>A0ABP7ERH0</accession>
<evidence type="ECO:0000313" key="2">
    <source>
        <dbReference type="Proteomes" id="UP001500902"/>
    </source>
</evidence>
<keyword evidence="2" id="KW-1185">Reference proteome</keyword>
<proteinExistence type="predicted"/>
<gene>
    <name evidence="1" type="ORF">GCM10022224_104500</name>
</gene>
<dbReference type="EMBL" id="BAAAZP010000300">
    <property type="protein sequence ID" value="GAA3722790.1"/>
    <property type="molecule type" value="Genomic_DNA"/>
</dbReference>
<name>A0ABP7ERH0_9ACTN</name>
<protein>
    <submittedName>
        <fullName evidence="1">Uncharacterized protein</fullName>
    </submittedName>
</protein>
<sequence length="108" mass="12387">MNTAITLDMAIPHPIVKRTLAEAVESLKREGWTGLLADTPEDVSEHELTFRRAVRDGRTPTIGEVLAAYYVAAMEELDKAYYEDNEITNGQYRYRKSVVRRLVFRRAV</sequence>
<reference evidence="2" key="1">
    <citation type="journal article" date="2019" name="Int. J. Syst. Evol. Microbiol.">
        <title>The Global Catalogue of Microorganisms (GCM) 10K type strain sequencing project: providing services to taxonomists for standard genome sequencing and annotation.</title>
        <authorList>
            <consortium name="The Broad Institute Genomics Platform"/>
            <consortium name="The Broad Institute Genome Sequencing Center for Infectious Disease"/>
            <person name="Wu L."/>
            <person name="Ma J."/>
        </authorList>
    </citation>
    <scope>NUCLEOTIDE SEQUENCE [LARGE SCALE GENOMIC DNA]</scope>
    <source>
        <strain evidence="2">JCM 16904</strain>
    </source>
</reference>
<comment type="caution">
    <text evidence="1">The sequence shown here is derived from an EMBL/GenBank/DDBJ whole genome shotgun (WGS) entry which is preliminary data.</text>
</comment>